<dbReference type="SUPFAM" id="SSF51905">
    <property type="entry name" value="FAD/NAD(P)-binding domain"/>
    <property type="match status" value="1"/>
</dbReference>
<dbReference type="PROSITE" id="PS00623">
    <property type="entry name" value="GMC_OXRED_1"/>
    <property type="match status" value="1"/>
</dbReference>
<evidence type="ECO:0000256" key="1">
    <source>
        <dbReference type="ARBA" id="ARBA00010790"/>
    </source>
</evidence>
<name>A0ABR2UTV1_9PEZI</name>
<reference evidence="5 6" key="1">
    <citation type="journal article" date="2024" name="J. Plant Pathol.">
        <title>Sequence and assembly of the genome of Seiridium unicorne, isolate CBS 538.82, causal agent of cypress canker disease.</title>
        <authorList>
            <person name="Scali E."/>
            <person name="Rocca G.D."/>
            <person name="Danti R."/>
            <person name="Garbelotto M."/>
            <person name="Barberini S."/>
            <person name="Baroncelli R."/>
            <person name="Emiliani G."/>
        </authorList>
    </citation>
    <scope>NUCLEOTIDE SEQUENCE [LARGE SCALE GENOMIC DNA]</scope>
    <source>
        <strain evidence="5 6">BM-138-508</strain>
    </source>
</reference>
<dbReference type="PIRSF" id="PIRSF000137">
    <property type="entry name" value="Alcohol_oxidase"/>
    <property type="match status" value="1"/>
</dbReference>
<dbReference type="Proteomes" id="UP001408356">
    <property type="component" value="Unassembled WGS sequence"/>
</dbReference>
<dbReference type="Gene3D" id="3.50.50.60">
    <property type="entry name" value="FAD/NAD(P)-binding domain"/>
    <property type="match status" value="1"/>
</dbReference>
<dbReference type="Pfam" id="PF05199">
    <property type="entry name" value="GMC_oxred_C"/>
    <property type="match status" value="1"/>
</dbReference>
<proteinExistence type="inferred from homology"/>
<dbReference type="InterPro" id="IPR007867">
    <property type="entry name" value="GMC_OxRtase_C"/>
</dbReference>
<accession>A0ABR2UTV1</accession>
<keyword evidence="2" id="KW-0285">Flavoprotein</keyword>
<dbReference type="InterPro" id="IPR012132">
    <property type="entry name" value="GMC_OxRdtase"/>
</dbReference>
<dbReference type="InterPro" id="IPR036188">
    <property type="entry name" value="FAD/NAD-bd_sf"/>
</dbReference>
<gene>
    <name evidence="5" type="ORF">SUNI508_08435</name>
</gene>
<sequence>MMAVKPDVFDFIVVGAGPAGCSVASALAKSKARPSVLLLEGGGDNNDPILRHLTGFRGQIGNSEYNWGYVTEPIPALDGRRINMERGRGLGGSSAINESLWLRGARDDWEEAARVTGNDAWKWQNVEERYRLLENYHLDYGTNDEIRSRFRLESSTYGDKGPIHLSSWEAQWNADMFGFADAWQACGHPINPDPSRGDPIGISLSPLSSYDGRRSTAADMLDDAPANLHILTESVVHRVLFENKTATGVLLTDGSVIKASKEIIISAGAIDTPKILLHSGIGPVETLSKFEIPIVHANEHVGRGLKDHYYVTWFFVRPDREPCEGIGTLFMKNDKVLASPEFQSLPHAVQEHIKRPTIAAWEARQQGTALMDWADAKGIMTRWAIFPQQIRSEGEVTIQSADPKVSAKIRGSYMEHEWDKRVTIEATREALRVVDQLMKRGLISQSPNNHFPRGDSDEEILAFWTKNLRTGGHQCCSCRTGRSQDEEQAVVDPAFKVFGVQGLRIADMSVAPFLFK</sequence>
<comment type="caution">
    <text evidence="5">The sequence shown here is derived from an EMBL/GenBank/DDBJ whole genome shotgun (WGS) entry which is preliminary data.</text>
</comment>
<keyword evidence="2" id="KW-0274">FAD</keyword>
<dbReference type="PANTHER" id="PTHR11552:SF134">
    <property type="entry name" value="GLUCOSE-METHANOL-CHOLINE OXIDOREDUCTASE N-TERMINAL DOMAIN-CONTAINING PROTEIN"/>
    <property type="match status" value="1"/>
</dbReference>
<evidence type="ECO:0000259" key="3">
    <source>
        <dbReference type="PROSITE" id="PS00623"/>
    </source>
</evidence>
<organism evidence="5 6">
    <name type="scientific">Seiridium unicorne</name>
    <dbReference type="NCBI Taxonomy" id="138068"/>
    <lineage>
        <taxon>Eukaryota</taxon>
        <taxon>Fungi</taxon>
        <taxon>Dikarya</taxon>
        <taxon>Ascomycota</taxon>
        <taxon>Pezizomycotina</taxon>
        <taxon>Sordariomycetes</taxon>
        <taxon>Xylariomycetidae</taxon>
        <taxon>Amphisphaeriales</taxon>
        <taxon>Sporocadaceae</taxon>
        <taxon>Seiridium</taxon>
    </lineage>
</organism>
<evidence type="ECO:0000259" key="4">
    <source>
        <dbReference type="PROSITE" id="PS00624"/>
    </source>
</evidence>
<protein>
    <submittedName>
        <fullName evidence="5">Choline dehydrogenase</fullName>
    </submittedName>
</protein>
<comment type="similarity">
    <text evidence="1 2">Belongs to the GMC oxidoreductase family.</text>
</comment>
<feature type="domain" description="Glucose-methanol-choline oxidoreductase N-terminal" evidence="3">
    <location>
        <begin position="87"/>
        <end position="110"/>
    </location>
</feature>
<evidence type="ECO:0000313" key="6">
    <source>
        <dbReference type="Proteomes" id="UP001408356"/>
    </source>
</evidence>
<dbReference type="SUPFAM" id="SSF54373">
    <property type="entry name" value="FAD-linked reductases, C-terminal domain"/>
    <property type="match status" value="1"/>
</dbReference>
<feature type="domain" description="Glucose-methanol-choline oxidoreductase N-terminal" evidence="4">
    <location>
        <begin position="268"/>
        <end position="282"/>
    </location>
</feature>
<keyword evidence="6" id="KW-1185">Reference proteome</keyword>
<dbReference type="InterPro" id="IPR000172">
    <property type="entry name" value="GMC_OxRdtase_N"/>
</dbReference>
<dbReference type="EMBL" id="JARVKF010000394">
    <property type="protein sequence ID" value="KAK9418006.1"/>
    <property type="molecule type" value="Genomic_DNA"/>
</dbReference>
<dbReference type="PROSITE" id="PS00624">
    <property type="entry name" value="GMC_OXRED_2"/>
    <property type="match status" value="1"/>
</dbReference>
<dbReference type="Pfam" id="PF00732">
    <property type="entry name" value="GMC_oxred_N"/>
    <property type="match status" value="1"/>
</dbReference>
<evidence type="ECO:0000256" key="2">
    <source>
        <dbReference type="RuleBase" id="RU003968"/>
    </source>
</evidence>
<dbReference type="PANTHER" id="PTHR11552">
    <property type="entry name" value="GLUCOSE-METHANOL-CHOLINE GMC OXIDOREDUCTASE"/>
    <property type="match status" value="1"/>
</dbReference>
<evidence type="ECO:0000313" key="5">
    <source>
        <dbReference type="EMBL" id="KAK9418006.1"/>
    </source>
</evidence>
<dbReference type="Gene3D" id="3.30.560.10">
    <property type="entry name" value="Glucose Oxidase, domain 3"/>
    <property type="match status" value="1"/>
</dbReference>